<proteinExistence type="inferred from homology"/>
<dbReference type="Pfam" id="PF04542">
    <property type="entry name" value="Sigma70_r2"/>
    <property type="match status" value="1"/>
</dbReference>
<dbReference type="CDD" id="cd06171">
    <property type="entry name" value="Sigma70_r4"/>
    <property type="match status" value="1"/>
</dbReference>
<evidence type="ECO:0000256" key="1">
    <source>
        <dbReference type="ARBA" id="ARBA00010641"/>
    </source>
</evidence>
<name>A0A855X2G9_9BACT</name>
<dbReference type="InterPro" id="IPR000838">
    <property type="entry name" value="RNA_pol_sigma70_ECF_CS"/>
</dbReference>
<dbReference type="EMBL" id="PQAP01000042">
    <property type="protein sequence ID" value="PWB74037.1"/>
    <property type="molecule type" value="Genomic_DNA"/>
</dbReference>
<protein>
    <recommendedName>
        <fullName evidence="6">RNA polymerase sigma factor</fullName>
    </recommendedName>
</protein>
<keyword evidence="4 6" id="KW-0238">DNA-binding</keyword>
<evidence type="ECO:0000259" key="8">
    <source>
        <dbReference type="Pfam" id="PF08281"/>
    </source>
</evidence>
<gene>
    <name evidence="9" type="ORF">C3F09_04515</name>
</gene>
<reference evidence="9 10" key="1">
    <citation type="journal article" date="2018" name="ISME J.">
        <title>A methanotrophic archaeon couples anaerobic oxidation of methane to Fe(III) reduction.</title>
        <authorList>
            <person name="Cai C."/>
            <person name="Leu A.O."/>
            <person name="Xie G.J."/>
            <person name="Guo J."/>
            <person name="Feng Y."/>
            <person name="Zhao J.X."/>
            <person name="Tyson G.W."/>
            <person name="Yuan Z."/>
            <person name="Hu S."/>
        </authorList>
    </citation>
    <scope>NUCLEOTIDE SEQUENCE [LARGE SCALE GENOMIC DNA]</scope>
    <source>
        <strain evidence="9">FeB_12</strain>
    </source>
</reference>
<keyword evidence="5 6" id="KW-0804">Transcription</keyword>
<dbReference type="Gene3D" id="1.10.1740.10">
    <property type="match status" value="1"/>
</dbReference>
<dbReference type="NCBIfam" id="TIGR02937">
    <property type="entry name" value="sigma70-ECF"/>
    <property type="match status" value="1"/>
</dbReference>
<organism evidence="9 10">
    <name type="scientific">candidate division GN15 bacterium</name>
    <dbReference type="NCBI Taxonomy" id="2072418"/>
    <lineage>
        <taxon>Bacteria</taxon>
        <taxon>candidate division GN15</taxon>
    </lineage>
</organism>
<dbReference type="InterPro" id="IPR007627">
    <property type="entry name" value="RNA_pol_sigma70_r2"/>
</dbReference>
<evidence type="ECO:0000256" key="3">
    <source>
        <dbReference type="ARBA" id="ARBA00023082"/>
    </source>
</evidence>
<dbReference type="SUPFAM" id="SSF88659">
    <property type="entry name" value="Sigma3 and sigma4 domains of RNA polymerase sigma factors"/>
    <property type="match status" value="1"/>
</dbReference>
<dbReference type="SUPFAM" id="SSF88946">
    <property type="entry name" value="Sigma2 domain of RNA polymerase sigma factors"/>
    <property type="match status" value="1"/>
</dbReference>
<sequence>MNDDQLIQGLRDRQSGAFQEVVAAHQQRVINICYRFVQDRAEAEDLAQETFIEVYRSIDKFRGQADLSTWIYRIAVSKSLDFIRRMGREKRGGKLREAIASDRQVSEVPAPELAAPDRILKQRERRRVLQQALGALSENQRVAFVLSQYDGLSYQEIAGILKTSLGSVESLIHRARKNLQKVLRHYYETND</sequence>
<dbReference type="InterPro" id="IPR039425">
    <property type="entry name" value="RNA_pol_sigma-70-like"/>
</dbReference>
<comment type="caution">
    <text evidence="9">The sequence shown here is derived from an EMBL/GenBank/DDBJ whole genome shotgun (WGS) entry which is preliminary data.</text>
</comment>
<dbReference type="GO" id="GO:0016987">
    <property type="term" value="F:sigma factor activity"/>
    <property type="evidence" value="ECO:0007669"/>
    <property type="project" value="UniProtKB-KW"/>
</dbReference>
<dbReference type="AlphaFoldDB" id="A0A855X2G9"/>
<evidence type="ECO:0000256" key="4">
    <source>
        <dbReference type="ARBA" id="ARBA00023125"/>
    </source>
</evidence>
<evidence type="ECO:0000313" key="10">
    <source>
        <dbReference type="Proteomes" id="UP000250918"/>
    </source>
</evidence>
<dbReference type="InterPro" id="IPR036388">
    <property type="entry name" value="WH-like_DNA-bd_sf"/>
</dbReference>
<dbReference type="InterPro" id="IPR013249">
    <property type="entry name" value="RNA_pol_sigma70_r4_t2"/>
</dbReference>
<evidence type="ECO:0000313" key="9">
    <source>
        <dbReference type="EMBL" id="PWB74037.1"/>
    </source>
</evidence>
<dbReference type="Pfam" id="PF08281">
    <property type="entry name" value="Sigma70_r4_2"/>
    <property type="match status" value="1"/>
</dbReference>
<accession>A0A855X2G9</accession>
<dbReference type="PANTHER" id="PTHR43133">
    <property type="entry name" value="RNA POLYMERASE ECF-TYPE SIGMA FACTO"/>
    <property type="match status" value="1"/>
</dbReference>
<evidence type="ECO:0000256" key="5">
    <source>
        <dbReference type="ARBA" id="ARBA00023163"/>
    </source>
</evidence>
<comment type="similarity">
    <text evidence="1 6">Belongs to the sigma-70 factor family. ECF subfamily.</text>
</comment>
<evidence type="ECO:0000256" key="2">
    <source>
        <dbReference type="ARBA" id="ARBA00023015"/>
    </source>
</evidence>
<dbReference type="PROSITE" id="PS01063">
    <property type="entry name" value="SIGMA70_ECF"/>
    <property type="match status" value="1"/>
</dbReference>
<dbReference type="Proteomes" id="UP000250918">
    <property type="component" value="Unassembled WGS sequence"/>
</dbReference>
<evidence type="ECO:0000259" key="7">
    <source>
        <dbReference type="Pfam" id="PF04542"/>
    </source>
</evidence>
<dbReference type="InterPro" id="IPR013325">
    <property type="entry name" value="RNA_pol_sigma_r2"/>
</dbReference>
<feature type="domain" description="RNA polymerase sigma-70 region 2" evidence="7">
    <location>
        <begin position="22"/>
        <end position="88"/>
    </location>
</feature>
<dbReference type="InterPro" id="IPR014284">
    <property type="entry name" value="RNA_pol_sigma-70_dom"/>
</dbReference>
<dbReference type="Gene3D" id="1.10.10.10">
    <property type="entry name" value="Winged helix-like DNA-binding domain superfamily/Winged helix DNA-binding domain"/>
    <property type="match status" value="1"/>
</dbReference>
<feature type="domain" description="RNA polymerase sigma factor 70 region 4 type 2" evidence="8">
    <location>
        <begin position="127"/>
        <end position="179"/>
    </location>
</feature>
<keyword evidence="3 6" id="KW-0731">Sigma factor</keyword>
<dbReference type="InterPro" id="IPR013324">
    <property type="entry name" value="RNA_pol_sigma_r3/r4-like"/>
</dbReference>
<keyword evidence="2 6" id="KW-0805">Transcription regulation</keyword>
<dbReference type="GO" id="GO:0003677">
    <property type="term" value="F:DNA binding"/>
    <property type="evidence" value="ECO:0007669"/>
    <property type="project" value="UniProtKB-KW"/>
</dbReference>
<evidence type="ECO:0000256" key="6">
    <source>
        <dbReference type="RuleBase" id="RU000716"/>
    </source>
</evidence>
<dbReference type="GO" id="GO:0006352">
    <property type="term" value="P:DNA-templated transcription initiation"/>
    <property type="evidence" value="ECO:0007669"/>
    <property type="project" value="InterPro"/>
</dbReference>
<dbReference type="PANTHER" id="PTHR43133:SF51">
    <property type="entry name" value="RNA POLYMERASE SIGMA FACTOR"/>
    <property type="match status" value="1"/>
</dbReference>